<dbReference type="AlphaFoldDB" id="A0A5S9IKB4"/>
<organism evidence="3 4">
    <name type="scientific">Uabimicrobium amorphum</name>
    <dbReference type="NCBI Taxonomy" id="2596890"/>
    <lineage>
        <taxon>Bacteria</taxon>
        <taxon>Pseudomonadati</taxon>
        <taxon>Planctomycetota</taxon>
        <taxon>Candidatus Uabimicrobiia</taxon>
        <taxon>Candidatus Uabimicrobiales</taxon>
        <taxon>Candidatus Uabimicrobiaceae</taxon>
        <taxon>Candidatus Uabimicrobium</taxon>
    </lineage>
</organism>
<accession>A0A5S9IKB4</accession>
<sequence>MVDYTQEFKQNTQQDPKQSAQQNKSSPAQPLAKTELQQIVEHGKAQWQIKNKWWFYTELLLLRIIYLAFYICFVTVMAFFLDCYELIFIIAFTFIVTANMKLLSYLVGNHTVLDSIPLVGHTLRIFRKLYIFYFTHKPPAFIYYTFYFPLAFITALFSFRVREELKLYCQIVYGITLLFIAKVAIYYFSIFPPYLSVEDAFVYLFVQIVMTTIITLAFVSPVISTSFVLHFTGHRTILKFINGLLLLLLLLFSVVCIDLSNDEYHASFLAEQTLKMRMEKSAFRRDLTEQTTEFSKKEFPQINAADMIFTDLRWSKKYRKHIEKLLATSEKRAFSAIIITDSDKQNWLFICCRVQQDAYLLYACDTKKNVYTSWRQLPEAIQQKFTVEPIADPSQPSIISDFSLIDESPLTSTH</sequence>
<dbReference type="Proteomes" id="UP000326354">
    <property type="component" value="Chromosome"/>
</dbReference>
<reference evidence="3 4" key="1">
    <citation type="submission" date="2019-08" db="EMBL/GenBank/DDBJ databases">
        <title>Complete genome sequence of Candidatus Uab amorphum.</title>
        <authorList>
            <person name="Shiratori T."/>
            <person name="Suzuki S."/>
            <person name="Kakizawa Y."/>
            <person name="Ishida K."/>
        </authorList>
    </citation>
    <scope>NUCLEOTIDE SEQUENCE [LARGE SCALE GENOMIC DNA]</scope>
    <source>
        <strain evidence="3 4">SRT547</strain>
    </source>
</reference>
<dbReference type="EMBL" id="AP019860">
    <property type="protein sequence ID" value="BBM83117.1"/>
    <property type="molecule type" value="Genomic_DNA"/>
</dbReference>
<feature type="compositionally biased region" description="Polar residues" evidence="1">
    <location>
        <begin position="7"/>
        <end position="26"/>
    </location>
</feature>
<feature type="transmembrane region" description="Helical" evidence="2">
    <location>
        <begin position="240"/>
        <end position="260"/>
    </location>
</feature>
<feature type="transmembrane region" description="Helical" evidence="2">
    <location>
        <begin position="86"/>
        <end position="106"/>
    </location>
</feature>
<evidence type="ECO:0000256" key="1">
    <source>
        <dbReference type="SAM" id="MobiDB-lite"/>
    </source>
</evidence>
<name>A0A5S9IKB4_UABAM</name>
<proteinExistence type="predicted"/>
<evidence type="ECO:0000256" key="2">
    <source>
        <dbReference type="SAM" id="Phobius"/>
    </source>
</evidence>
<feature type="region of interest" description="Disordered" evidence="1">
    <location>
        <begin position="1"/>
        <end position="26"/>
    </location>
</feature>
<keyword evidence="2" id="KW-0472">Membrane</keyword>
<keyword evidence="2" id="KW-0812">Transmembrane</keyword>
<keyword evidence="2" id="KW-1133">Transmembrane helix</keyword>
<feature type="transmembrane region" description="Helical" evidence="2">
    <location>
        <begin position="201"/>
        <end position="228"/>
    </location>
</feature>
<keyword evidence="4" id="KW-1185">Reference proteome</keyword>
<evidence type="ECO:0000313" key="3">
    <source>
        <dbReference type="EMBL" id="BBM83117.1"/>
    </source>
</evidence>
<dbReference type="KEGG" id="uam:UABAM_01468"/>
<gene>
    <name evidence="3" type="ORF">UABAM_01468</name>
</gene>
<dbReference type="RefSeq" id="WP_151967333.1">
    <property type="nucleotide sequence ID" value="NZ_AP019860.1"/>
</dbReference>
<protein>
    <submittedName>
        <fullName evidence="3">Uncharacterized protein</fullName>
    </submittedName>
</protein>
<feature type="transmembrane region" description="Helical" evidence="2">
    <location>
        <begin position="171"/>
        <end position="189"/>
    </location>
</feature>
<feature type="transmembrane region" description="Helical" evidence="2">
    <location>
        <begin position="60"/>
        <end position="80"/>
    </location>
</feature>
<evidence type="ECO:0000313" key="4">
    <source>
        <dbReference type="Proteomes" id="UP000326354"/>
    </source>
</evidence>
<feature type="transmembrane region" description="Helical" evidence="2">
    <location>
        <begin position="141"/>
        <end position="159"/>
    </location>
</feature>